<proteinExistence type="predicted"/>
<dbReference type="AlphaFoldDB" id="A0A7J6H5K4"/>
<organism evidence="2 3">
    <name type="scientific">Cannabis sativa</name>
    <name type="common">Hemp</name>
    <name type="synonym">Marijuana</name>
    <dbReference type="NCBI Taxonomy" id="3483"/>
    <lineage>
        <taxon>Eukaryota</taxon>
        <taxon>Viridiplantae</taxon>
        <taxon>Streptophyta</taxon>
        <taxon>Embryophyta</taxon>
        <taxon>Tracheophyta</taxon>
        <taxon>Spermatophyta</taxon>
        <taxon>Magnoliopsida</taxon>
        <taxon>eudicotyledons</taxon>
        <taxon>Gunneridae</taxon>
        <taxon>Pentapetalae</taxon>
        <taxon>rosids</taxon>
        <taxon>fabids</taxon>
        <taxon>Rosales</taxon>
        <taxon>Cannabaceae</taxon>
        <taxon>Cannabis</taxon>
    </lineage>
</organism>
<dbReference type="Pfam" id="PF14111">
    <property type="entry name" value="DUF4283"/>
    <property type="match status" value="1"/>
</dbReference>
<accession>A0A7J6H5K4</accession>
<reference evidence="2 3" key="1">
    <citation type="journal article" date="2020" name="bioRxiv">
        <title>Sequence and annotation of 42 cannabis genomes reveals extensive copy number variation in cannabinoid synthesis and pathogen resistance genes.</title>
        <authorList>
            <person name="Mckernan K.J."/>
            <person name="Helbert Y."/>
            <person name="Kane L.T."/>
            <person name="Ebling H."/>
            <person name="Zhang L."/>
            <person name="Liu B."/>
            <person name="Eaton Z."/>
            <person name="Mclaughlin S."/>
            <person name="Kingan S."/>
            <person name="Baybayan P."/>
            <person name="Concepcion G."/>
            <person name="Jordan M."/>
            <person name="Riva A."/>
            <person name="Barbazuk W."/>
            <person name="Harkins T."/>
        </authorList>
    </citation>
    <scope>NUCLEOTIDE SEQUENCE [LARGE SCALE GENOMIC DNA]</scope>
    <source>
        <strain evidence="3">cv. Jamaican Lion 4</strain>
        <tissue evidence="2">Leaf</tissue>
    </source>
</reference>
<name>A0A7J6H5K4_CANSA</name>
<comment type="caution">
    <text evidence="2">The sequence shown here is derived from an EMBL/GenBank/DDBJ whole genome shotgun (WGS) entry which is preliminary data.</text>
</comment>
<feature type="domain" description="DUF4283" evidence="1">
    <location>
        <begin position="19"/>
        <end position="80"/>
    </location>
</feature>
<sequence>MNINCDGSGKVISRRAIFKDLLRNVLAQKWRLAKGWNMAEEEPNVYTLKFQRKADAEFVVDRSPWEVCGGHLILKPFPDDVVGGMLTWTWSRMVAKKLGGVISIDRLWKNVFLERLYSVQSGT</sequence>
<evidence type="ECO:0000313" key="3">
    <source>
        <dbReference type="Proteomes" id="UP000525078"/>
    </source>
</evidence>
<gene>
    <name evidence="2" type="ORF">F8388_002930</name>
</gene>
<dbReference type="Proteomes" id="UP000525078">
    <property type="component" value="Unassembled WGS sequence"/>
</dbReference>
<evidence type="ECO:0000259" key="1">
    <source>
        <dbReference type="Pfam" id="PF14111"/>
    </source>
</evidence>
<dbReference type="EMBL" id="JAATIP010000030">
    <property type="protein sequence ID" value="KAF4389988.1"/>
    <property type="molecule type" value="Genomic_DNA"/>
</dbReference>
<evidence type="ECO:0000313" key="2">
    <source>
        <dbReference type="EMBL" id="KAF4389988.1"/>
    </source>
</evidence>
<protein>
    <recommendedName>
        <fullName evidence="1">DUF4283 domain-containing protein</fullName>
    </recommendedName>
</protein>
<dbReference type="InterPro" id="IPR025558">
    <property type="entry name" value="DUF4283"/>
</dbReference>